<feature type="region of interest" description="Disordered" evidence="5">
    <location>
        <begin position="64"/>
        <end position="89"/>
    </location>
</feature>
<dbReference type="PANTHER" id="PTHR35008">
    <property type="entry name" value="BLL4482 PROTEIN-RELATED"/>
    <property type="match status" value="1"/>
</dbReference>
<gene>
    <name evidence="8" type="ORF">KDW96_10250</name>
</gene>
<accession>A0ABY5HBS3</accession>
<sequence>MRITSAVLRRASALYLAVMTSAALAASDTGQTHAENPTASVTRGKYLVDTSGCHDCHTPWAMGPDGPAPDMSRALSGHPQSLEMPPAPKLPEGPWLVSIAATNTAYAGPWGVSFTANLTPDRETGLGKWTERNFIETIRTGRHLGRGRPVLPPMPVQVYRNMTDGDLAAIYAYLQSIPSVSNRVPAPITPEE</sequence>
<dbReference type="PANTHER" id="PTHR35008:SF4">
    <property type="entry name" value="BLL4482 PROTEIN"/>
    <property type="match status" value="1"/>
</dbReference>
<feature type="chain" id="PRO_5046054134" evidence="6">
    <location>
        <begin position="26"/>
        <end position="192"/>
    </location>
</feature>
<proteinExistence type="predicted"/>
<evidence type="ECO:0000313" key="9">
    <source>
        <dbReference type="Proteomes" id="UP001059672"/>
    </source>
</evidence>
<evidence type="ECO:0000256" key="4">
    <source>
        <dbReference type="PROSITE-ProRule" id="PRU00433"/>
    </source>
</evidence>
<organism evidence="8 9">
    <name type="scientific">Pseudomonas benzenivorans</name>
    <dbReference type="NCBI Taxonomy" id="556533"/>
    <lineage>
        <taxon>Bacteria</taxon>
        <taxon>Pseudomonadati</taxon>
        <taxon>Pseudomonadota</taxon>
        <taxon>Gammaproteobacteria</taxon>
        <taxon>Pseudomonadales</taxon>
        <taxon>Pseudomonadaceae</taxon>
        <taxon>Pseudomonas</taxon>
    </lineage>
</organism>
<dbReference type="Gene3D" id="1.10.760.10">
    <property type="entry name" value="Cytochrome c-like domain"/>
    <property type="match status" value="1"/>
</dbReference>
<dbReference type="RefSeq" id="WP_255840310.1">
    <property type="nucleotide sequence ID" value="NZ_CP073346.1"/>
</dbReference>
<evidence type="ECO:0000256" key="6">
    <source>
        <dbReference type="SAM" id="SignalP"/>
    </source>
</evidence>
<keyword evidence="6" id="KW-0732">Signal</keyword>
<keyword evidence="1 4" id="KW-0349">Heme</keyword>
<name>A0ABY5HBS3_9PSED</name>
<evidence type="ECO:0000313" key="8">
    <source>
        <dbReference type="EMBL" id="UTW09653.1"/>
    </source>
</evidence>
<evidence type="ECO:0000256" key="1">
    <source>
        <dbReference type="ARBA" id="ARBA00022617"/>
    </source>
</evidence>
<evidence type="ECO:0000259" key="7">
    <source>
        <dbReference type="PROSITE" id="PS51007"/>
    </source>
</evidence>
<dbReference type="InterPro" id="IPR051459">
    <property type="entry name" value="Cytochrome_c-type_DH"/>
</dbReference>
<evidence type="ECO:0000256" key="5">
    <source>
        <dbReference type="SAM" id="MobiDB-lite"/>
    </source>
</evidence>
<dbReference type="EMBL" id="CP073346">
    <property type="protein sequence ID" value="UTW09653.1"/>
    <property type="molecule type" value="Genomic_DNA"/>
</dbReference>
<evidence type="ECO:0000256" key="3">
    <source>
        <dbReference type="ARBA" id="ARBA00023004"/>
    </source>
</evidence>
<feature type="signal peptide" evidence="6">
    <location>
        <begin position="1"/>
        <end position="25"/>
    </location>
</feature>
<keyword evidence="9" id="KW-1185">Reference proteome</keyword>
<keyword evidence="3 4" id="KW-0408">Iron</keyword>
<dbReference type="Proteomes" id="UP001059672">
    <property type="component" value="Chromosome"/>
</dbReference>
<keyword evidence="2 4" id="KW-0479">Metal-binding</keyword>
<dbReference type="SUPFAM" id="SSF46626">
    <property type="entry name" value="Cytochrome c"/>
    <property type="match status" value="1"/>
</dbReference>
<reference evidence="8" key="1">
    <citation type="submission" date="2021-04" db="EMBL/GenBank/DDBJ databases">
        <title>Oceanospirillales bacteria with DddD are important DMSP degraders in coastal seawater.</title>
        <authorList>
            <person name="Liu J."/>
        </authorList>
    </citation>
    <scope>NUCLEOTIDE SEQUENCE</scope>
    <source>
        <strain evidence="8">D13-4</strain>
    </source>
</reference>
<protein>
    <submittedName>
        <fullName evidence="8">C-type cytochrome</fullName>
    </submittedName>
</protein>
<dbReference type="InterPro" id="IPR036909">
    <property type="entry name" value="Cyt_c-like_dom_sf"/>
</dbReference>
<evidence type="ECO:0000256" key="2">
    <source>
        <dbReference type="ARBA" id="ARBA00022723"/>
    </source>
</evidence>
<dbReference type="InterPro" id="IPR009056">
    <property type="entry name" value="Cyt_c-like_dom"/>
</dbReference>
<feature type="domain" description="Cytochrome c" evidence="7">
    <location>
        <begin position="39"/>
        <end position="178"/>
    </location>
</feature>
<dbReference type="PROSITE" id="PS51007">
    <property type="entry name" value="CYTC"/>
    <property type="match status" value="1"/>
</dbReference>